<dbReference type="EMBL" id="CM017325">
    <property type="protein sequence ID" value="KAE8056662.1"/>
    <property type="molecule type" value="Genomic_DNA"/>
</dbReference>
<evidence type="ECO:0000313" key="2">
    <source>
        <dbReference type="Proteomes" id="UP000327013"/>
    </source>
</evidence>
<dbReference type="Proteomes" id="UP000327013">
    <property type="component" value="Chromosome 5"/>
</dbReference>
<keyword evidence="2" id="KW-1185">Reference proteome</keyword>
<name>A0A5N6R6P8_9ROSI</name>
<accession>A0A5N6R6P8</accession>
<proteinExistence type="predicted"/>
<protein>
    <submittedName>
        <fullName evidence="1">Uncharacterized protein</fullName>
    </submittedName>
</protein>
<gene>
    <name evidence="1" type="ORF">FH972_013410</name>
</gene>
<dbReference type="AlphaFoldDB" id="A0A5N6R6P8"/>
<organism evidence="1 2">
    <name type="scientific">Carpinus fangiana</name>
    <dbReference type="NCBI Taxonomy" id="176857"/>
    <lineage>
        <taxon>Eukaryota</taxon>
        <taxon>Viridiplantae</taxon>
        <taxon>Streptophyta</taxon>
        <taxon>Embryophyta</taxon>
        <taxon>Tracheophyta</taxon>
        <taxon>Spermatophyta</taxon>
        <taxon>Magnoliopsida</taxon>
        <taxon>eudicotyledons</taxon>
        <taxon>Gunneridae</taxon>
        <taxon>Pentapetalae</taxon>
        <taxon>rosids</taxon>
        <taxon>fabids</taxon>
        <taxon>Fagales</taxon>
        <taxon>Betulaceae</taxon>
        <taxon>Carpinus</taxon>
    </lineage>
</organism>
<dbReference type="OrthoDB" id="1659429at2759"/>
<evidence type="ECO:0000313" key="1">
    <source>
        <dbReference type="EMBL" id="KAE8056662.1"/>
    </source>
</evidence>
<reference evidence="1 2" key="1">
    <citation type="submission" date="2019-06" db="EMBL/GenBank/DDBJ databases">
        <title>A chromosomal-level reference genome of Carpinus fangiana (Coryloideae, Betulaceae).</title>
        <authorList>
            <person name="Yang X."/>
            <person name="Wang Z."/>
            <person name="Zhang L."/>
            <person name="Hao G."/>
            <person name="Liu J."/>
            <person name="Yang Y."/>
        </authorList>
    </citation>
    <scope>NUCLEOTIDE SEQUENCE [LARGE SCALE GENOMIC DNA]</scope>
    <source>
        <strain evidence="1">Cfa_2016G</strain>
        <tissue evidence="1">Leaf</tissue>
    </source>
</reference>
<sequence length="118" mass="13183">MSTEKAPAAPSAPSAVELCKGVNGLDKLVLREPRGSSAEVPLPFYLFIYSFSLIVSSRSDLMLDFIFGLNLGLPSLIHFDLRFYIPISVFMHESILLNAEQVLDLLIFLFNQPMYPCI</sequence>